<name>A0A8I6XZD0_HORVV</name>
<reference evidence="2" key="2">
    <citation type="submission" date="2020-10" db="EMBL/GenBank/DDBJ databases">
        <authorList>
            <person name="Scholz U."/>
            <person name="Mascher M."/>
            <person name="Fiebig A."/>
        </authorList>
    </citation>
    <scope>NUCLEOTIDE SEQUENCE [LARGE SCALE GENOMIC DNA]</scope>
    <source>
        <strain evidence="2">cv. Morex</strain>
    </source>
</reference>
<dbReference type="AlphaFoldDB" id="A0A8I6XZD0"/>
<reference evidence="2" key="3">
    <citation type="submission" date="2022-01" db="UniProtKB">
        <authorList>
            <consortium name="EnsemblPlants"/>
        </authorList>
    </citation>
    <scope>IDENTIFICATION</scope>
    <source>
        <strain evidence="2">subsp. vulgare</strain>
    </source>
</reference>
<sequence length="254" mass="28755">MPPDMRVPGSWRLSTGGVPEPPPPTGAERRAEIVASSPACRRTRAISRGMPNDALWTAFFDRRHADQLVTTNGVEPHGRHNSEGRPQWWDVPGRTLEAVLEHIEDDNTSRYEYPPLSSLSHRRGSSWTLRRMESTTSSWFGSRSRGSPALLRIKPEPPLGRCTRSAGIVINEPDASSSRLVRPKTEPGLLPVKQDHLTMAANNEAALKWVWDDYVREEMERQRRTLEEIAARRRGREEGDVVILDESDEKAPRR</sequence>
<dbReference type="Proteomes" id="UP000011116">
    <property type="component" value="Chromosome 6H"/>
</dbReference>
<evidence type="ECO:0000256" key="1">
    <source>
        <dbReference type="SAM" id="MobiDB-lite"/>
    </source>
</evidence>
<dbReference type="Gramene" id="HORVU.MOREX.r3.6HG0563970.1">
    <property type="protein sequence ID" value="HORVU.MOREX.r3.6HG0563970.1.CDS1"/>
    <property type="gene ID" value="HORVU.MOREX.r3.6HG0563970"/>
</dbReference>
<proteinExistence type="predicted"/>
<protein>
    <submittedName>
        <fullName evidence="2">Uncharacterized protein</fullName>
    </submittedName>
</protein>
<feature type="region of interest" description="Disordered" evidence="1">
    <location>
        <begin position="230"/>
        <end position="254"/>
    </location>
</feature>
<feature type="region of interest" description="Disordered" evidence="1">
    <location>
        <begin position="1"/>
        <end position="36"/>
    </location>
</feature>
<accession>A0A8I6XZD0</accession>
<organism evidence="2 3">
    <name type="scientific">Hordeum vulgare subsp. vulgare</name>
    <name type="common">Domesticated barley</name>
    <dbReference type="NCBI Taxonomy" id="112509"/>
    <lineage>
        <taxon>Eukaryota</taxon>
        <taxon>Viridiplantae</taxon>
        <taxon>Streptophyta</taxon>
        <taxon>Embryophyta</taxon>
        <taxon>Tracheophyta</taxon>
        <taxon>Spermatophyta</taxon>
        <taxon>Magnoliopsida</taxon>
        <taxon>Liliopsida</taxon>
        <taxon>Poales</taxon>
        <taxon>Poaceae</taxon>
        <taxon>BOP clade</taxon>
        <taxon>Pooideae</taxon>
        <taxon>Triticodae</taxon>
        <taxon>Triticeae</taxon>
        <taxon>Hordeinae</taxon>
        <taxon>Hordeum</taxon>
    </lineage>
</organism>
<evidence type="ECO:0000313" key="2">
    <source>
        <dbReference type="EnsemblPlants" id="HORVU.MOREX.r3.6HG0563970.1.CDS1"/>
    </source>
</evidence>
<dbReference type="EnsemblPlants" id="HORVU.MOREX.r3.6HG0563970.1">
    <property type="protein sequence ID" value="HORVU.MOREX.r3.6HG0563970.1.CDS1"/>
    <property type="gene ID" value="HORVU.MOREX.r3.6HG0563970"/>
</dbReference>
<keyword evidence="3" id="KW-1185">Reference proteome</keyword>
<dbReference type="Gramene" id="HORVU.MOREX.r2.6HG0467510.1">
    <property type="protein sequence ID" value="HORVU.MOREX.r2.6HG0467510.1.CDS.1"/>
    <property type="gene ID" value="HORVU.MOREX.r2.6HG0467510"/>
</dbReference>
<feature type="compositionally biased region" description="Basic and acidic residues" evidence="1">
    <location>
        <begin position="230"/>
        <end position="239"/>
    </location>
</feature>
<evidence type="ECO:0000313" key="3">
    <source>
        <dbReference type="Proteomes" id="UP000011116"/>
    </source>
</evidence>
<reference evidence="3" key="1">
    <citation type="journal article" date="2012" name="Nature">
        <title>A physical, genetic and functional sequence assembly of the barley genome.</title>
        <authorList>
            <consortium name="The International Barley Genome Sequencing Consortium"/>
            <person name="Mayer K.F."/>
            <person name="Waugh R."/>
            <person name="Brown J.W."/>
            <person name="Schulman A."/>
            <person name="Langridge P."/>
            <person name="Platzer M."/>
            <person name="Fincher G.B."/>
            <person name="Muehlbauer G.J."/>
            <person name="Sato K."/>
            <person name="Close T.J."/>
            <person name="Wise R.P."/>
            <person name="Stein N."/>
        </authorList>
    </citation>
    <scope>NUCLEOTIDE SEQUENCE [LARGE SCALE GENOMIC DNA]</scope>
    <source>
        <strain evidence="3">cv. Morex</strain>
    </source>
</reference>